<dbReference type="OrthoDB" id="4851564at2759"/>
<dbReference type="HOGENOM" id="CLU_1533788_0_0_1"/>
<proteinExistence type="predicted"/>
<dbReference type="AlphaFoldDB" id="F9XB98"/>
<protein>
    <submittedName>
        <fullName evidence="2">Uncharacterized protein</fullName>
    </submittedName>
</protein>
<dbReference type="KEGG" id="ztr:MYCGRDRAFT_93078"/>
<dbReference type="RefSeq" id="XP_003852106.1">
    <property type="nucleotide sequence ID" value="XM_003852058.1"/>
</dbReference>
<gene>
    <name evidence="2" type="ORF">MYCGRDRAFT_93078</name>
</gene>
<keyword evidence="3" id="KW-1185">Reference proteome</keyword>
<reference evidence="2 3" key="1">
    <citation type="journal article" date="2011" name="PLoS Genet.">
        <title>Finished genome of the fungal wheat pathogen Mycosphaerella graminicola reveals dispensome structure, chromosome plasticity, and stealth pathogenesis.</title>
        <authorList>
            <person name="Goodwin S.B."/>
            <person name="Ben M'barek S."/>
            <person name="Dhillon B."/>
            <person name="Wittenberg A.H.J."/>
            <person name="Crane C.F."/>
            <person name="Hane J.K."/>
            <person name="Foster A.J."/>
            <person name="Van der Lee T.A.J."/>
            <person name="Grimwood J."/>
            <person name="Aerts A."/>
            <person name="Antoniw J."/>
            <person name="Bailey A."/>
            <person name="Bluhm B."/>
            <person name="Bowler J."/>
            <person name="Bristow J."/>
            <person name="van der Burgt A."/>
            <person name="Canto-Canche B."/>
            <person name="Churchill A.C.L."/>
            <person name="Conde-Ferraez L."/>
            <person name="Cools H.J."/>
            <person name="Coutinho P.M."/>
            <person name="Csukai M."/>
            <person name="Dehal P."/>
            <person name="De Wit P."/>
            <person name="Donzelli B."/>
            <person name="van de Geest H.C."/>
            <person name="van Ham R.C.H.J."/>
            <person name="Hammond-Kosack K.E."/>
            <person name="Henrissat B."/>
            <person name="Kilian A."/>
            <person name="Kobayashi A.K."/>
            <person name="Koopmann E."/>
            <person name="Kourmpetis Y."/>
            <person name="Kuzniar A."/>
            <person name="Lindquist E."/>
            <person name="Lombard V."/>
            <person name="Maliepaard C."/>
            <person name="Martins N."/>
            <person name="Mehrabi R."/>
            <person name="Nap J.P.H."/>
            <person name="Ponomarenko A."/>
            <person name="Rudd J.J."/>
            <person name="Salamov A."/>
            <person name="Schmutz J."/>
            <person name="Schouten H.J."/>
            <person name="Shapiro H."/>
            <person name="Stergiopoulos I."/>
            <person name="Torriani S.F.F."/>
            <person name="Tu H."/>
            <person name="de Vries R.P."/>
            <person name="Waalwijk C."/>
            <person name="Ware S.B."/>
            <person name="Wiebenga A."/>
            <person name="Zwiers L.-H."/>
            <person name="Oliver R.P."/>
            <person name="Grigoriev I.V."/>
            <person name="Kema G.H.J."/>
        </authorList>
    </citation>
    <scope>NUCLEOTIDE SEQUENCE [LARGE SCALE GENOMIC DNA]</scope>
    <source>
        <strain evidence="3">CBS 115943 / IPO323</strain>
    </source>
</reference>
<dbReference type="InParanoid" id="F9XB98"/>
<organism evidence="2 3">
    <name type="scientific">Zymoseptoria tritici (strain CBS 115943 / IPO323)</name>
    <name type="common">Speckled leaf blotch fungus</name>
    <name type="synonym">Septoria tritici</name>
    <dbReference type="NCBI Taxonomy" id="336722"/>
    <lineage>
        <taxon>Eukaryota</taxon>
        <taxon>Fungi</taxon>
        <taxon>Dikarya</taxon>
        <taxon>Ascomycota</taxon>
        <taxon>Pezizomycotina</taxon>
        <taxon>Dothideomycetes</taxon>
        <taxon>Dothideomycetidae</taxon>
        <taxon>Mycosphaerellales</taxon>
        <taxon>Mycosphaerellaceae</taxon>
        <taxon>Zymoseptoria</taxon>
    </lineage>
</organism>
<accession>F9XB98</accession>
<feature type="region of interest" description="Disordered" evidence="1">
    <location>
        <begin position="127"/>
        <end position="147"/>
    </location>
</feature>
<dbReference type="VEuPathDB" id="FungiDB:ZTRI_5.193"/>
<dbReference type="GeneID" id="13393882"/>
<evidence type="ECO:0000256" key="1">
    <source>
        <dbReference type="SAM" id="MobiDB-lite"/>
    </source>
</evidence>
<sequence length="175" mass="19289">MDRRELERFAGAGPMVRQTLTVPTRNKRTGSVSAMSWSADESASSKGDLIPRVVALARIHKSMITREIQSQSNMGRGAYDTTGFEAPHKLRQQLHLFGTCSTTTTNITTITITRSSKCLSTTLSTASRSHFEHHTPTRNTATSSSTTLPLLPHHLGERSHICYSHYNTAFGKEAD</sequence>
<dbReference type="Proteomes" id="UP000008062">
    <property type="component" value="Chromosome 5"/>
</dbReference>
<evidence type="ECO:0000313" key="3">
    <source>
        <dbReference type="Proteomes" id="UP000008062"/>
    </source>
</evidence>
<name>F9XB98_ZYMTI</name>
<evidence type="ECO:0000313" key="2">
    <source>
        <dbReference type="EMBL" id="EGP87082.1"/>
    </source>
</evidence>
<dbReference type="EMBL" id="CM001200">
    <property type="protein sequence ID" value="EGP87082.1"/>
    <property type="molecule type" value="Genomic_DNA"/>
</dbReference>